<protein>
    <recommendedName>
        <fullName evidence="2">UPF0102 protein C4544_07005</fullName>
    </recommendedName>
</protein>
<evidence type="ECO:0000256" key="1">
    <source>
        <dbReference type="ARBA" id="ARBA00006738"/>
    </source>
</evidence>
<dbReference type="Gene3D" id="3.40.1350.10">
    <property type="match status" value="1"/>
</dbReference>
<reference evidence="3 4" key="1">
    <citation type="journal article" date="2017" name="ISME J.">
        <title>Energy and carbon metabolisms in a deep terrestrial subsurface fluid microbial community.</title>
        <authorList>
            <person name="Momper L."/>
            <person name="Jungbluth S.P."/>
            <person name="Lee M.D."/>
            <person name="Amend J.P."/>
        </authorList>
    </citation>
    <scope>NUCLEOTIDE SEQUENCE [LARGE SCALE GENOMIC DNA]</scope>
    <source>
        <strain evidence="3">SURF_29</strain>
    </source>
</reference>
<evidence type="ECO:0000313" key="4">
    <source>
        <dbReference type="Proteomes" id="UP000285655"/>
    </source>
</evidence>
<dbReference type="InterPro" id="IPR003509">
    <property type="entry name" value="UPF0102_YraN-like"/>
</dbReference>
<proteinExistence type="inferred from homology"/>
<sequence>MVNTYIIGQTAEQIAADFLAENKLKVIDRNYRTRFGEIDIIAKHKKEFIFIEVKAKNTSRYGKPYEMVTEKKKKKLIMTAKSYLSNIDVDIEKVDWRIDVISIDYETGKIDWLQNAVEDK</sequence>
<accession>A0A419DAG6</accession>
<gene>
    <name evidence="3" type="ORF">C4544_07005</name>
</gene>
<evidence type="ECO:0000256" key="2">
    <source>
        <dbReference type="HAMAP-Rule" id="MF_00048"/>
    </source>
</evidence>
<dbReference type="CDD" id="cd20736">
    <property type="entry name" value="PoNe_Nuclease"/>
    <property type="match status" value="1"/>
</dbReference>
<dbReference type="HAMAP" id="MF_00048">
    <property type="entry name" value="UPF0102"/>
    <property type="match status" value="1"/>
</dbReference>
<dbReference type="SUPFAM" id="SSF52980">
    <property type="entry name" value="Restriction endonuclease-like"/>
    <property type="match status" value="1"/>
</dbReference>
<dbReference type="PANTHER" id="PTHR34039:SF1">
    <property type="entry name" value="UPF0102 PROTEIN YRAN"/>
    <property type="match status" value="1"/>
</dbReference>
<evidence type="ECO:0000313" key="3">
    <source>
        <dbReference type="EMBL" id="RJO60083.1"/>
    </source>
</evidence>
<dbReference type="Pfam" id="PF02021">
    <property type="entry name" value="UPF0102"/>
    <property type="match status" value="1"/>
</dbReference>
<dbReference type="NCBIfam" id="TIGR00252">
    <property type="entry name" value="YraN family protein"/>
    <property type="match status" value="1"/>
</dbReference>
<dbReference type="InterPro" id="IPR011856">
    <property type="entry name" value="tRNA_endonuc-like_dom_sf"/>
</dbReference>
<comment type="similarity">
    <text evidence="1 2">Belongs to the UPF0102 family.</text>
</comment>
<comment type="caution">
    <text evidence="3">The sequence shown here is derived from an EMBL/GenBank/DDBJ whole genome shotgun (WGS) entry which is preliminary data.</text>
</comment>
<dbReference type="Proteomes" id="UP000285655">
    <property type="component" value="Unassembled WGS sequence"/>
</dbReference>
<dbReference type="AlphaFoldDB" id="A0A419DAG6"/>
<dbReference type="EMBL" id="QZJW01000055">
    <property type="protein sequence ID" value="RJO60083.1"/>
    <property type="molecule type" value="Genomic_DNA"/>
</dbReference>
<name>A0A419DAG6_9BACT</name>
<dbReference type="InterPro" id="IPR011335">
    <property type="entry name" value="Restrct_endonuc-II-like"/>
</dbReference>
<dbReference type="GO" id="GO:0003676">
    <property type="term" value="F:nucleic acid binding"/>
    <property type="evidence" value="ECO:0007669"/>
    <property type="project" value="InterPro"/>
</dbReference>
<dbReference type="NCBIfam" id="NF009150">
    <property type="entry name" value="PRK12497.1-3"/>
    <property type="match status" value="1"/>
</dbReference>
<organism evidence="3 4">
    <name type="scientific">candidate division WS5 bacterium</name>
    <dbReference type="NCBI Taxonomy" id="2093353"/>
    <lineage>
        <taxon>Bacteria</taxon>
        <taxon>candidate division WS5</taxon>
    </lineage>
</organism>
<dbReference type="PANTHER" id="PTHR34039">
    <property type="entry name" value="UPF0102 PROTEIN YRAN"/>
    <property type="match status" value="1"/>
</dbReference>